<evidence type="ECO:0000313" key="1">
    <source>
        <dbReference type="EMBL" id="ATF09158.1"/>
    </source>
</evidence>
<organism evidence="1 2">
    <name type="scientific">Candidatus Enterovibrio altilux</name>
    <dbReference type="NCBI Taxonomy" id="1927128"/>
    <lineage>
        <taxon>Bacteria</taxon>
        <taxon>Pseudomonadati</taxon>
        <taxon>Pseudomonadota</taxon>
        <taxon>Gammaproteobacteria</taxon>
        <taxon>Vibrionales</taxon>
        <taxon>Vibrionaceae</taxon>
        <taxon>Enterovibrio</taxon>
    </lineage>
</organism>
<accession>A0A291B828</accession>
<sequence>MVKRIFSMSLRGLQKFTTLIFKFTQLPLPCYHYSYISK</sequence>
<evidence type="ECO:0000313" key="2">
    <source>
        <dbReference type="Proteomes" id="UP000218160"/>
    </source>
</evidence>
<name>A0A291B828_9GAMM</name>
<dbReference type="EMBL" id="CP020660">
    <property type="protein sequence ID" value="ATF09158.1"/>
    <property type="molecule type" value="Genomic_DNA"/>
</dbReference>
<dbReference type="AlphaFoldDB" id="A0A291B828"/>
<reference evidence="2" key="1">
    <citation type="submission" date="2017-04" db="EMBL/GenBank/DDBJ databases">
        <title>Genome evolution of the luminous symbionts of deep sea anglerfish.</title>
        <authorList>
            <person name="Hendry T.A."/>
        </authorList>
    </citation>
    <scope>NUCLEOTIDE SEQUENCE [LARGE SCALE GENOMIC DNA]</scope>
</reference>
<dbReference type="KEGG" id="elux:BTN50_0636"/>
<dbReference type="Proteomes" id="UP000218160">
    <property type="component" value="Chromosome 1"/>
</dbReference>
<gene>
    <name evidence="1" type="ORF">BTN50_0636</name>
</gene>
<protein>
    <submittedName>
        <fullName evidence="1">Mobile element protein</fullName>
    </submittedName>
</protein>
<keyword evidence="2" id="KW-1185">Reference proteome</keyword>
<proteinExistence type="predicted"/>